<evidence type="ECO:0000313" key="10">
    <source>
        <dbReference type="Proteomes" id="UP001150062"/>
    </source>
</evidence>
<evidence type="ECO:0000313" key="8">
    <source>
        <dbReference type="EMBL" id="KAJ6235653.1"/>
    </source>
</evidence>
<dbReference type="Gene3D" id="2.130.10.10">
    <property type="entry name" value="YVTN repeat-like/Quinoprotein amine dehydrogenase"/>
    <property type="match status" value="1"/>
</dbReference>
<accession>A0AAV7ZIT5</accession>
<dbReference type="InterPro" id="IPR036322">
    <property type="entry name" value="WD40_repeat_dom_sf"/>
</dbReference>
<evidence type="ECO:0000313" key="7">
    <source>
        <dbReference type="EMBL" id="KAJ3441170.1"/>
    </source>
</evidence>
<comment type="caution">
    <text evidence="7">The sequence shown here is derived from an EMBL/GenBank/DDBJ whole genome shotgun (WGS) entry which is preliminary data.</text>
</comment>
<keyword evidence="3 6" id="KW-0853">WD repeat</keyword>
<comment type="subcellular location">
    <subcellularLocation>
        <location evidence="1">Cytoplasm</location>
    </subcellularLocation>
</comment>
<reference evidence="7" key="2">
    <citation type="submission" date="2022-08" db="EMBL/GenBank/DDBJ databases">
        <title>Novel sulphate-reducing endosymbionts in the free-living metamonad Anaeramoeba.</title>
        <authorList>
            <person name="Jerlstrom-Hultqvist J."/>
            <person name="Cepicka I."/>
            <person name="Gallot-Lavallee L."/>
            <person name="Salas-Leiva D."/>
            <person name="Curtis B.A."/>
            <person name="Zahonova K."/>
            <person name="Pipaliya S."/>
            <person name="Dacks J."/>
            <person name="Roger A.J."/>
        </authorList>
    </citation>
    <scope>NUCLEOTIDE SEQUENCE</scope>
    <source>
        <strain evidence="7">Busselton2</strain>
    </source>
</reference>
<evidence type="ECO:0000256" key="2">
    <source>
        <dbReference type="ARBA" id="ARBA00022490"/>
    </source>
</evidence>
<gene>
    <name evidence="7" type="ORF">M0812_13175</name>
    <name evidence="8" type="ORF">M0813_28486</name>
</gene>
<dbReference type="CDD" id="cd00200">
    <property type="entry name" value="WD40"/>
    <property type="match status" value="1"/>
</dbReference>
<dbReference type="Pfam" id="PF00400">
    <property type="entry name" value="WD40"/>
    <property type="match status" value="5"/>
</dbReference>
<dbReference type="Proteomes" id="UP001150062">
    <property type="component" value="Unassembled WGS sequence"/>
</dbReference>
<evidence type="ECO:0000313" key="9">
    <source>
        <dbReference type="Proteomes" id="UP001146793"/>
    </source>
</evidence>
<dbReference type="InterPro" id="IPR015943">
    <property type="entry name" value="WD40/YVTN_repeat-like_dom_sf"/>
</dbReference>
<protein>
    <submittedName>
        <fullName evidence="7">Wd40 repeat protein</fullName>
    </submittedName>
</protein>
<dbReference type="InterPro" id="IPR051980">
    <property type="entry name" value="WD_repeat_MORG1"/>
</dbReference>
<name>A0AAV7ZIT5_9EUKA</name>
<dbReference type="GO" id="GO:0005737">
    <property type="term" value="C:cytoplasm"/>
    <property type="evidence" value="ECO:0007669"/>
    <property type="project" value="UniProtKB-SubCell"/>
</dbReference>
<evidence type="ECO:0000256" key="4">
    <source>
        <dbReference type="ARBA" id="ARBA00022737"/>
    </source>
</evidence>
<dbReference type="EMBL" id="JAOAOG010000256">
    <property type="protein sequence ID" value="KAJ6235653.1"/>
    <property type="molecule type" value="Genomic_DNA"/>
</dbReference>
<reference evidence="8" key="1">
    <citation type="submission" date="2022-08" db="EMBL/GenBank/DDBJ databases">
        <title>Novel sulfate-reducing endosymbionts in the free-living metamonad Anaeramoeba.</title>
        <authorList>
            <person name="Jerlstrom-Hultqvist J."/>
            <person name="Cepicka I."/>
            <person name="Gallot-Lavallee L."/>
            <person name="Salas-Leiva D."/>
            <person name="Curtis B.A."/>
            <person name="Zahonova K."/>
            <person name="Pipaliya S."/>
            <person name="Dacks J."/>
            <person name="Roger A.J."/>
        </authorList>
    </citation>
    <scope>NUCLEOTIDE SEQUENCE</scope>
    <source>
        <strain evidence="8">Schooner1</strain>
    </source>
</reference>
<evidence type="ECO:0000256" key="6">
    <source>
        <dbReference type="PROSITE-ProRule" id="PRU00221"/>
    </source>
</evidence>
<dbReference type="Proteomes" id="UP001146793">
    <property type="component" value="Unassembled WGS sequence"/>
</dbReference>
<dbReference type="InterPro" id="IPR020472">
    <property type="entry name" value="WD40_PAC1"/>
</dbReference>
<keyword evidence="10" id="KW-1185">Reference proteome</keyword>
<dbReference type="AlphaFoldDB" id="A0AAV7ZIT5"/>
<feature type="repeat" description="WD" evidence="6">
    <location>
        <begin position="96"/>
        <end position="137"/>
    </location>
</feature>
<dbReference type="SUPFAM" id="SSF50978">
    <property type="entry name" value="WD40 repeat-like"/>
    <property type="match status" value="1"/>
</dbReference>
<dbReference type="PROSITE" id="PS50082">
    <property type="entry name" value="WD_REPEATS_2"/>
    <property type="match status" value="3"/>
</dbReference>
<comment type="similarity">
    <text evidence="5">Belongs to the WD repeat MORG1 family.</text>
</comment>
<organism evidence="7 9">
    <name type="scientific">Anaeramoeba flamelloides</name>
    <dbReference type="NCBI Taxonomy" id="1746091"/>
    <lineage>
        <taxon>Eukaryota</taxon>
        <taxon>Metamonada</taxon>
        <taxon>Anaeramoebidae</taxon>
        <taxon>Anaeramoeba</taxon>
    </lineage>
</organism>
<dbReference type="EMBL" id="JANTQA010000029">
    <property type="protein sequence ID" value="KAJ3441170.1"/>
    <property type="molecule type" value="Genomic_DNA"/>
</dbReference>
<proteinExistence type="inferred from homology"/>
<dbReference type="GO" id="GO:0000398">
    <property type="term" value="P:mRNA splicing, via spliceosome"/>
    <property type="evidence" value="ECO:0007669"/>
    <property type="project" value="TreeGrafter"/>
</dbReference>
<evidence type="ECO:0000256" key="1">
    <source>
        <dbReference type="ARBA" id="ARBA00004496"/>
    </source>
</evidence>
<feature type="repeat" description="WD" evidence="6">
    <location>
        <begin position="12"/>
        <end position="44"/>
    </location>
</feature>
<dbReference type="PROSITE" id="PS50294">
    <property type="entry name" value="WD_REPEATS_REGION"/>
    <property type="match status" value="2"/>
</dbReference>
<dbReference type="GO" id="GO:0071013">
    <property type="term" value="C:catalytic step 2 spliceosome"/>
    <property type="evidence" value="ECO:0007669"/>
    <property type="project" value="TreeGrafter"/>
</dbReference>
<sequence>MTNLPSKCVQLLEGHKGPVYVVKFTHGGKYCLSCSSDKTIKLWNPYLGAHIKTYVGHGYGITDIDVSLDNSKIFSCGGGNSVFMWDVTRGKIFRKFSEHELKVDTLCLNNESSILLTGSFDKTVKCWDLKSRSYSSIQTLTGFTDTVTSISTTDYEIICGSVDGHIRIFDLRVGKMFDDNINFSISNVSLSNDNKCILASCLNSKHYLINKTNGDLLNTYQGHKNQDYRLSSCLTYDDSHVVSCSEDGKLYFWDLVGSKVAKTLNLGTSTLCGLSYHPSKHILLTSSVNGKIYVMQ</sequence>
<dbReference type="PANTHER" id="PTHR22842:SF3">
    <property type="entry name" value="WD REPEAT DOMAIN-CONTAINING PROTEIN 83"/>
    <property type="match status" value="1"/>
</dbReference>
<dbReference type="SMART" id="SM00320">
    <property type="entry name" value="WD40"/>
    <property type="match status" value="6"/>
</dbReference>
<dbReference type="InterPro" id="IPR001680">
    <property type="entry name" value="WD40_rpt"/>
</dbReference>
<dbReference type="PANTHER" id="PTHR22842">
    <property type="entry name" value="WD40 REPEAT PROTEIN"/>
    <property type="match status" value="1"/>
</dbReference>
<keyword evidence="4" id="KW-0677">Repeat</keyword>
<evidence type="ECO:0000256" key="3">
    <source>
        <dbReference type="ARBA" id="ARBA00022574"/>
    </source>
</evidence>
<keyword evidence="2" id="KW-0963">Cytoplasm</keyword>
<evidence type="ECO:0000256" key="5">
    <source>
        <dbReference type="ARBA" id="ARBA00038145"/>
    </source>
</evidence>
<dbReference type="PRINTS" id="PR00320">
    <property type="entry name" value="GPROTEINBRPT"/>
</dbReference>
<feature type="repeat" description="WD" evidence="6">
    <location>
        <begin position="54"/>
        <end position="95"/>
    </location>
</feature>